<dbReference type="RefSeq" id="WP_015439754.1">
    <property type="nucleotide sequence ID" value="NC_020520.1"/>
</dbReference>
<organism evidence="1 2">
    <name type="scientific">Ilumatobacter coccineus (strain NBRC 103263 / KCTC 29153 / YM16-304)</name>
    <dbReference type="NCBI Taxonomy" id="1313172"/>
    <lineage>
        <taxon>Bacteria</taxon>
        <taxon>Bacillati</taxon>
        <taxon>Actinomycetota</taxon>
        <taxon>Acidimicrobiia</taxon>
        <taxon>Acidimicrobiales</taxon>
        <taxon>Ilumatobacteraceae</taxon>
        <taxon>Ilumatobacter</taxon>
    </lineage>
</organism>
<dbReference type="Proteomes" id="UP000011863">
    <property type="component" value="Chromosome"/>
</dbReference>
<reference evidence="1 2" key="1">
    <citation type="journal article" date="2013" name="Int. J. Syst. Evol. Microbiol.">
        <title>Ilumatobacter nonamiense sp. nov. and Ilumatobacter coccineum sp. nov., isolated from seashore sand.</title>
        <authorList>
            <person name="Matsumoto A."/>
            <person name="Kasai H."/>
            <person name="Matsuo Y."/>
            <person name="Shizuri Y."/>
            <person name="Ichikawa N."/>
            <person name="Fujita N."/>
            <person name="Omura S."/>
            <person name="Takahashi Y."/>
        </authorList>
    </citation>
    <scope>NUCLEOTIDE SEQUENCE [LARGE SCALE GENOMIC DNA]</scope>
    <source>
        <strain evidence="2">NBRC 103263 / KCTC 29153 / YM16-304</strain>
    </source>
</reference>
<dbReference type="Pfam" id="PF04075">
    <property type="entry name" value="F420H2_quin_red"/>
    <property type="match status" value="1"/>
</dbReference>
<dbReference type="EMBL" id="AP012057">
    <property type="protein sequence ID" value="BAN00506.1"/>
    <property type="molecule type" value="Genomic_DNA"/>
</dbReference>
<accession>A0A6C7E8Z2</accession>
<dbReference type="KEGG" id="aym:YM304_01920"/>
<evidence type="ECO:0008006" key="3">
    <source>
        <dbReference type="Google" id="ProtNLM"/>
    </source>
</evidence>
<evidence type="ECO:0000313" key="2">
    <source>
        <dbReference type="Proteomes" id="UP000011863"/>
    </source>
</evidence>
<dbReference type="Gene3D" id="2.30.110.10">
    <property type="entry name" value="Electron Transport, Fmn-binding Protein, Chain A"/>
    <property type="match status" value="1"/>
</dbReference>
<dbReference type="GO" id="GO:0016491">
    <property type="term" value="F:oxidoreductase activity"/>
    <property type="evidence" value="ECO:0007669"/>
    <property type="project" value="InterPro"/>
</dbReference>
<gene>
    <name evidence="1" type="ORF">YM304_01920</name>
</gene>
<proteinExistence type="predicted"/>
<dbReference type="InterPro" id="IPR012349">
    <property type="entry name" value="Split_barrel_FMN-bd"/>
</dbReference>
<name>A0A6C7E8Z2_ILUCY</name>
<sequence length="176" mass="19279">MNETNSSARAATTVMTAAPAASESTQAVERYLEPDKLTKRLANPIVAGLTRLGISVRGSRVLEVQGRVSGEWREVPVNPLALDGRTYLVAPRGHTQWVRNLRVAGTGRLRRGRRRTVFTATELADADKAPIIRAYLAEWAFEVGKFFDGITKDSSDDELLAVASGFPVFEIHIAED</sequence>
<keyword evidence="2" id="KW-1185">Reference proteome</keyword>
<evidence type="ECO:0000313" key="1">
    <source>
        <dbReference type="EMBL" id="BAN00506.1"/>
    </source>
</evidence>
<protein>
    <recommendedName>
        <fullName evidence="3">Nitroreductase</fullName>
    </recommendedName>
</protein>
<dbReference type="InterPro" id="IPR004378">
    <property type="entry name" value="F420H2_quin_Rdtase"/>
</dbReference>
<dbReference type="AlphaFoldDB" id="A0A6C7E8Z2"/>